<dbReference type="InterPro" id="IPR032675">
    <property type="entry name" value="LRR_dom_sf"/>
</dbReference>
<protein>
    <recommendedName>
        <fullName evidence="3">F-box domain-containing protein</fullName>
    </recommendedName>
</protein>
<dbReference type="RefSeq" id="XP_040683664.1">
    <property type="nucleotide sequence ID" value="XM_040836829.1"/>
</dbReference>
<dbReference type="Gene3D" id="3.80.10.10">
    <property type="entry name" value="Ribonuclease Inhibitor"/>
    <property type="match status" value="1"/>
</dbReference>
<gene>
    <name evidence="1" type="ORF">ASPWEDRAFT_46716</name>
</gene>
<dbReference type="STRING" id="1073089.A0A1L9R524"/>
<evidence type="ECO:0000313" key="2">
    <source>
        <dbReference type="Proteomes" id="UP000184383"/>
    </source>
</evidence>
<accession>A0A1L9R524</accession>
<proteinExistence type="predicted"/>
<dbReference type="EMBL" id="KV878218">
    <property type="protein sequence ID" value="OJJ29987.1"/>
    <property type="molecule type" value="Genomic_DNA"/>
</dbReference>
<organism evidence="1 2">
    <name type="scientific">Aspergillus wentii DTO 134E9</name>
    <dbReference type="NCBI Taxonomy" id="1073089"/>
    <lineage>
        <taxon>Eukaryota</taxon>
        <taxon>Fungi</taxon>
        <taxon>Dikarya</taxon>
        <taxon>Ascomycota</taxon>
        <taxon>Pezizomycotina</taxon>
        <taxon>Eurotiomycetes</taxon>
        <taxon>Eurotiomycetidae</taxon>
        <taxon>Eurotiales</taxon>
        <taxon>Aspergillaceae</taxon>
        <taxon>Aspergillus</taxon>
        <taxon>Aspergillus subgen. Cremei</taxon>
    </lineage>
</organism>
<keyword evidence="2" id="KW-1185">Reference proteome</keyword>
<dbReference type="SUPFAM" id="SSF52047">
    <property type="entry name" value="RNI-like"/>
    <property type="match status" value="1"/>
</dbReference>
<dbReference type="GeneID" id="63752677"/>
<reference evidence="2" key="1">
    <citation type="journal article" date="2017" name="Genome Biol.">
        <title>Comparative genomics reveals high biological diversity and specific adaptations in the industrially and medically important fungal genus Aspergillus.</title>
        <authorList>
            <person name="de Vries R.P."/>
            <person name="Riley R."/>
            <person name="Wiebenga A."/>
            <person name="Aguilar-Osorio G."/>
            <person name="Amillis S."/>
            <person name="Uchima C.A."/>
            <person name="Anderluh G."/>
            <person name="Asadollahi M."/>
            <person name="Askin M."/>
            <person name="Barry K."/>
            <person name="Battaglia E."/>
            <person name="Bayram O."/>
            <person name="Benocci T."/>
            <person name="Braus-Stromeyer S.A."/>
            <person name="Caldana C."/>
            <person name="Canovas D."/>
            <person name="Cerqueira G.C."/>
            <person name="Chen F."/>
            <person name="Chen W."/>
            <person name="Choi C."/>
            <person name="Clum A."/>
            <person name="Dos Santos R.A."/>
            <person name="Damasio A.R."/>
            <person name="Diallinas G."/>
            <person name="Emri T."/>
            <person name="Fekete E."/>
            <person name="Flipphi M."/>
            <person name="Freyberg S."/>
            <person name="Gallo A."/>
            <person name="Gournas C."/>
            <person name="Habgood R."/>
            <person name="Hainaut M."/>
            <person name="Harispe M.L."/>
            <person name="Henrissat B."/>
            <person name="Hilden K.S."/>
            <person name="Hope R."/>
            <person name="Hossain A."/>
            <person name="Karabika E."/>
            <person name="Karaffa L."/>
            <person name="Karanyi Z."/>
            <person name="Krasevec N."/>
            <person name="Kuo A."/>
            <person name="Kusch H."/>
            <person name="LaButti K."/>
            <person name="Lagendijk E.L."/>
            <person name="Lapidus A."/>
            <person name="Levasseur A."/>
            <person name="Lindquist E."/>
            <person name="Lipzen A."/>
            <person name="Logrieco A.F."/>
            <person name="MacCabe A."/>
            <person name="Maekelae M.R."/>
            <person name="Malavazi I."/>
            <person name="Melin P."/>
            <person name="Meyer V."/>
            <person name="Mielnichuk N."/>
            <person name="Miskei M."/>
            <person name="Molnar A.P."/>
            <person name="Mule G."/>
            <person name="Ngan C.Y."/>
            <person name="Orejas M."/>
            <person name="Orosz E."/>
            <person name="Ouedraogo J.P."/>
            <person name="Overkamp K.M."/>
            <person name="Park H.-S."/>
            <person name="Perrone G."/>
            <person name="Piumi F."/>
            <person name="Punt P.J."/>
            <person name="Ram A.F."/>
            <person name="Ramon A."/>
            <person name="Rauscher S."/>
            <person name="Record E."/>
            <person name="Riano-Pachon D.M."/>
            <person name="Robert V."/>
            <person name="Roehrig J."/>
            <person name="Ruller R."/>
            <person name="Salamov A."/>
            <person name="Salih N.S."/>
            <person name="Samson R.A."/>
            <person name="Sandor E."/>
            <person name="Sanguinetti M."/>
            <person name="Schuetze T."/>
            <person name="Sepcic K."/>
            <person name="Shelest E."/>
            <person name="Sherlock G."/>
            <person name="Sophianopoulou V."/>
            <person name="Squina F.M."/>
            <person name="Sun H."/>
            <person name="Susca A."/>
            <person name="Todd R.B."/>
            <person name="Tsang A."/>
            <person name="Unkles S.E."/>
            <person name="van de Wiele N."/>
            <person name="van Rossen-Uffink D."/>
            <person name="Oliveira J.V."/>
            <person name="Vesth T.C."/>
            <person name="Visser J."/>
            <person name="Yu J.-H."/>
            <person name="Zhou M."/>
            <person name="Andersen M.R."/>
            <person name="Archer D.B."/>
            <person name="Baker S.E."/>
            <person name="Benoit I."/>
            <person name="Brakhage A.A."/>
            <person name="Braus G.H."/>
            <person name="Fischer R."/>
            <person name="Frisvad J.C."/>
            <person name="Goldman G.H."/>
            <person name="Houbraken J."/>
            <person name="Oakley B."/>
            <person name="Pocsi I."/>
            <person name="Scazzocchio C."/>
            <person name="Seiboth B."/>
            <person name="vanKuyk P.A."/>
            <person name="Wortman J."/>
            <person name="Dyer P.S."/>
            <person name="Grigoriev I.V."/>
        </authorList>
    </citation>
    <scope>NUCLEOTIDE SEQUENCE [LARGE SCALE GENOMIC DNA]</scope>
    <source>
        <strain evidence="2">DTO 134E9</strain>
    </source>
</reference>
<dbReference type="AlphaFoldDB" id="A0A1L9R524"/>
<name>A0A1L9R524_ASPWE</name>
<dbReference type="VEuPathDB" id="FungiDB:ASPWEDRAFT_46716"/>
<evidence type="ECO:0008006" key="3">
    <source>
        <dbReference type="Google" id="ProtNLM"/>
    </source>
</evidence>
<dbReference type="Proteomes" id="UP000184383">
    <property type="component" value="Unassembled WGS sequence"/>
</dbReference>
<evidence type="ECO:0000313" key="1">
    <source>
        <dbReference type="EMBL" id="OJJ29987.1"/>
    </source>
</evidence>
<sequence>MPNTKEPVGIESLPMEVYDLITLKANRRYGDDRYHWRSESAENRIKRLKTLRLVNRRFYHSASRLLFRRISTDLTSRGTEEGIPIKRLHSLCHSPHADHVQTLFIVLPGFSRSNDTVKRYTEEFKEWFPRCLGKLTRLKTLEFDIEYAYWKEAKGHSDVPTAIWRSLADAMFTCLRDARLENLQNLQIKLPNESTYCLGSQSRLPATLMPSQNSMSNLSSLHIDHQTMEPGIYYQADVLRLVGLVKSLHTLEITGSQALFADIAPVDLLISPNMNLRVLKIMCVTFPFRILLSLLQNNKQTLEKIVLNGVDLHDGRWKDILKEICQLPSVHHVGLCSCNYSRTGQSSFLRRSSRFYECDVVRTGEIRSLSAADILAIHPVRHHLNRNREKIGLERIRPIKTKWVAGQCKYKFLGRFDYGA</sequence>
<dbReference type="OrthoDB" id="4505556at2759"/>